<dbReference type="Proteomes" id="UP000765509">
    <property type="component" value="Unassembled WGS sequence"/>
</dbReference>
<dbReference type="AlphaFoldDB" id="A0A9Q3DAL5"/>
<feature type="region of interest" description="Disordered" evidence="1">
    <location>
        <begin position="42"/>
        <end position="81"/>
    </location>
</feature>
<organism evidence="2 3">
    <name type="scientific">Austropuccinia psidii MF-1</name>
    <dbReference type="NCBI Taxonomy" id="1389203"/>
    <lineage>
        <taxon>Eukaryota</taxon>
        <taxon>Fungi</taxon>
        <taxon>Dikarya</taxon>
        <taxon>Basidiomycota</taxon>
        <taxon>Pucciniomycotina</taxon>
        <taxon>Pucciniomycetes</taxon>
        <taxon>Pucciniales</taxon>
        <taxon>Sphaerophragmiaceae</taxon>
        <taxon>Austropuccinia</taxon>
    </lineage>
</organism>
<protein>
    <submittedName>
        <fullName evidence="2">Uncharacterized protein</fullName>
    </submittedName>
</protein>
<feature type="compositionally biased region" description="Basic and acidic residues" evidence="1">
    <location>
        <begin position="42"/>
        <end position="55"/>
    </location>
</feature>
<comment type="caution">
    <text evidence="2">The sequence shown here is derived from an EMBL/GenBank/DDBJ whole genome shotgun (WGS) entry which is preliminary data.</text>
</comment>
<evidence type="ECO:0000256" key="1">
    <source>
        <dbReference type="SAM" id="MobiDB-lite"/>
    </source>
</evidence>
<feature type="compositionally biased region" description="Low complexity" evidence="1">
    <location>
        <begin position="56"/>
        <end position="65"/>
    </location>
</feature>
<name>A0A9Q3DAL5_9BASI</name>
<sequence length="145" mass="16786">MNFYKRGLESILLGQLDSQTGNFDSHQELMDISLKLDTRYHERQKEKCGNQEKKPPVSSSSFFRPPHNPSIMNPHQKEKKAKNLQVLKDKPHYFLLNKDKSLIGSENDKHLKQALCTYFGGYYRIAKLFNRTGPSSGFPRKQGRS</sequence>
<accession>A0A9Q3DAL5</accession>
<dbReference type="OrthoDB" id="5582182at2759"/>
<evidence type="ECO:0000313" key="3">
    <source>
        <dbReference type="Proteomes" id="UP000765509"/>
    </source>
</evidence>
<proteinExistence type="predicted"/>
<dbReference type="EMBL" id="AVOT02015735">
    <property type="protein sequence ID" value="MBW0500281.1"/>
    <property type="molecule type" value="Genomic_DNA"/>
</dbReference>
<keyword evidence="3" id="KW-1185">Reference proteome</keyword>
<reference evidence="2" key="1">
    <citation type="submission" date="2021-03" db="EMBL/GenBank/DDBJ databases">
        <title>Draft genome sequence of rust myrtle Austropuccinia psidii MF-1, a brazilian biotype.</title>
        <authorList>
            <person name="Quecine M.C."/>
            <person name="Pachon D.M.R."/>
            <person name="Bonatelli M.L."/>
            <person name="Correr F.H."/>
            <person name="Franceschini L.M."/>
            <person name="Leite T.F."/>
            <person name="Margarido G.R.A."/>
            <person name="Almeida C.A."/>
            <person name="Ferrarezi J.A."/>
            <person name="Labate C.A."/>
        </authorList>
    </citation>
    <scope>NUCLEOTIDE SEQUENCE</scope>
    <source>
        <strain evidence="2">MF-1</strain>
    </source>
</reference>
<evidence type="ECO:0000313" key="2">
    <source>
        <dbReference type="EMBL" id="MBW0500281.1"/>
    </source>
</evidence>
<gene>
    <name evidence="2" type="ORF">O181_039996</name>
</gene>